<dbReference type="OrthoDB" id="9846652at2"/>
<name>A0A964WSW0_9HYPH</name>
<evidence type="ECO:0008006" key="4">
    <source>
        <dbReference type="Google" id="ProtNLM"/>
    </source>
</evidence>
<dbReference type="Proteomes" id="UP000773614">
    <property type="component" value="Unassembled WGS sequence"/>
</dbReference>
<keyword evidence="1" id="KW-0732">Signal</keyword>
<comment type="caution">
    <text evidence="2">The sequence shown here is derived from an EMBL/GenBank/DDBJ whole genome shotgun (WGS) entry which is preliminary data.</text>
</comment>
<dbReference type="EMBL" id="SPKJ01000012">
    <property type="protein sequence ID" value="MYZ47301.1"/>
    <property type="molecule type" value="Genomic_DNA"/>
</dbReference>
<evidence type="ECO:0000313" key="2">
    <source>
        <dbReference type="EMBL" id="MYZ47301.1"/>
    </source>
</evidence>
<keyword evidence="3" id="KW-1185">Reference proteome</keyword>
<dbReference type="RefSeq" id="WP_161139649.1">
    <property type="nucleotide sequence ID" value="NZ_SPKJ01000012.1"/>
</dbReference>
<feature type="chain" id="PRO_5036985814" description="DUF4034 domain-containing protein" evidence="1">
    <location>
        <begin position="22"/>
        <end position="374"/>
    </location>
</feature>
<evidence type="ECO:0000256" key="1">
    <source>
        <dbReference type="SAM" id="SignalP"/>
    </source>
</evidence>
<reference evidence="2" key="1">
    <citation type="submission" date="2019-03" db="EMBL/GenBank/DDBJ databases">
        <title>Afifella sp. nov., isolated from activated sludge.</title>
        <authorList>
            <person name="Li Q."/>
            <person name="Liu Y."/>
        </authorList>
    </citation>
    <scope>NUCLEOTIDE SEQUENCE</scope>
    <source>
        <strain evidence="2">L72</strain>
    </source>
</reference>
<evidence type="ECO:0000313" key="3">
    <source>
        <dbReference type="Proteomes" id="UP000773614"/>
    </source>
</evidence>
<accession>A0A964WSW0</accession>
<protein>
    <recommendedName>
        <fullName evidence="4">DUF4034 domain-containing protein</fullName>
    </recommendedName>
</protein>
<gene>
    <name evidence="2" type="ORF">E4O86_06190</name>
</gene>
<feature type="signal peptide" evidence="1">
    <location>
        <begin position="1"/>
        <end position="21"/>
    </location>
</feature>
<proteinExistence type="predicted"/>
<sequence length="374" mass="40386">MRGAPFLLLGFLILPVAAASAATPEPASEAELAKTRDEVMELFGSVLERYREQFRPHLKTLQQRDPTRTKRLVAQCASREAKGVFADSDASAADKFAAIAEAVEALRQEIGSRDNADTIVNSCVGLTVASGHDWAGAIWTAYLNERSGAARGGDLLAAYYGSGALGATDMAMAKKTLAGAKRTLKTTDTEAILAKLDVLDGTAYVYALYDEAFEQRMAQAKKELSTESARSKQLFANFVEWCPAMSDKEHADRLRQGQTDWEVVTSASQSVIGQQAMSIMRDKKNDASLAECFNALLVGKEYRKALVYAVALSYLAEGWASVSAVLLGSGKALGRRDLGRAAYELRSVPNDYPGYQWAQKMLEATQAALEANGG</sequence>
<organism evidence="2 3">
    <name type="scientific">Propylenella binzhouense</name>
    <dbReference type="NCBI Taxonomy" id="2555902"/>
    <lineage>
        <taxon>Bacteria</taxon>
        <taxon>Pseudomonadati</taxon>
        <taxon>Pseudomonadota</taxon>
        <taxon>Alphaproteobacteria</taxon>
        <taxon>Hyphomicrobiales</taxon>
        <taxon>Propylenellaceae</taxon>
        <taxon>Propylenella</taxon>
    </lineage>
</organism>
<dbReference type="AlphaFoldDB" id="A0A964WSW0"/>